<evidence type="ECO:0000313" key="1">
    <source>
        <dbReference type="EMBL" id="CAN0560174.1"/>
    </source>
</evidence>
<reference evidence="1" key="1">
    <citation type="submission" date="2023-05" db="EMBL/GenBank/DDBJ databases">
        <authorList>
            <consortium name="ELIXIR-Norway"/>
        </authorList>
    </citation>
    <scope>NUCLEOTIDE SEQUENCE</scope>
</reference>
<dbReference type="EMBL" id="OX596092">
    <property type="protein sequence ID" value="CAN0560174.1"/>
    <property type="molecule type" value="Genomic_DNA"/>
</dbReference>
<proteinExistence type="predicted"/>
<protein>
    <submittedName>
        <fullName evidence="1">Uncharacterized protein</fullName>
    </submittedName>
</protein>
<accession>A0AC60A5H4</accession>
<reference evidence="1" key="2">
    <citation type="submission" date="2025-03" db="EMBL/GenBank/DDBJ databases">
        <authorList>
            <consortium name="ELIXIR-Norway"/>
            <consortium name="Elixir Norway"/>
        </authorList>
    </citation>
    <scope>NUCLEOTIDE SEQUENCE</scope>
</reference>
<evidence type="ECO:0000313" key="2">
    <source>
        <dbReference type="Proteomes" id="UP001162501"/>
    </source>
</evidence>
<name>A0AC60A5H4_RANTA</name>
<organism evidence="1 2">
    <name type="scientific">Rangifer tarandus platyrhynchus</name>
    <name type="common">Svalbard reindeer</name>
    <dbReference type="NCBI Taxonomy" id="3082113"/>
    <lineage>
        <taxon>Eukaryota</taxon>
        <taxon>Metazoa</taxon>
        <taxon>Chordata</taxon>
        <taxon>Craniata</taxon>
        <taxon>Vertebrata</taxon>
        <taxon>Euteleostomi</taxon>
        <taxon>Mammalia</taxon>
        <taxon>Eutheria</taxon>
        <taxon>Laurasiatheria</taxon>
        <taxon>Artiodactyla</taxon>
        <taxon>Ruminantia</taxon>
        <taxon>Pecora</taxon>
        <taxon>Cervidae</taxon>
        <taxon>Odocoileinae</taxon>
        <taxon>Rangifer</taxon>
    </lineage>
</organism>
<gene>
    <name evidence="1" type="ORF">MRATA1EN22A_LOCUS26976</name>
</gene>
<dbReference type="Proteomes" id="UP001162501">
    <property type="component" value="Chromosome 8"/>
</dbReference>
<sequence>MQRIHSPVHPPGLETGSGTYLAFNINQNGYEAMNINFSLILLYYSITYIKVKTHSKKKSMAFDRKTTKILLFTKIKYATLTKAVRIVFSISAFLWGFSRKCTTKQFNFSAPEAGMLINETA</sequence>